<feature type="domain" description="EGF-like" evidence="12">
    <location>
        <begin position="795"/>
        <end position="834"/>
    </location>
</feature>
<dbReference type="GO" id="GO:0012505">
    <property type="term" value="C:endomembrane system"/>
    <property type="evidence" value="ECO:0007669"/>
    <property type="project" value="UniProtKB-SubCell"/>
</dbReference>
<dbReference type="InterPro" id="IPR006581">
    <property type="entry name" value="VPS10"/>
</dbReference>
<feature type="domain" description="EGF-like" evidence="12">
    <location>
        <begin position="931"/>
        <end position="974"/>
    </location>
</feature>
<feature type="disulfide bond" evidence="11">
    <location>
        <begin position="681"/>
        <end position="699"/>
    </location>
</feature>
<evidence type="ECO:0000256" key="9">
    <source>
        <dbReference type="ARBA" id="ARBA00023180"/>
    </source>
</evidence>
<dbReference type="STRING" id="188477.A0A3S0ZM79"/>
<keyword evidence="6" id="KW-0472">Membrane</keyword>
<feature type="disulfide bond" evidence="11">
    <location>
        <begin position="958"/>
        <end position="973"/>
    </location>
</feature>
<keyword evidence="2" id="KW-1003">Cell membrane</keyword>
<dbReference type="PANTHER" id="PTHR22722:SF14">
    <property type="entry name" value="MEGALIN, ISOFORM A"/>
    <property type="match status" value="1"/>
</dbReference>
<dbReference type="SUPFAM" id="SSF63825">
    <property type="entry name" value="YWTD domain"/>
    <property type="match status" value="1"/>
</dbReference>
<feature type="non-terminal residue" evidence="14">
    <location>
        <position position="1047"/>
    </location>
</feature>
<dbReference type="PROSITE" id="PS50068">
    <property type="entry name" value="LDLRA_2"/>
    <property type="match status" value="9"/>
</dbReference>
<dbReference type="SUPFAM" id="SSF110296">
    <property type="entry name" value="Oligoxyloglucan reducing end-specific cellobiohydrolase"/>
    <property type="match status" value="1"/>
</dbReference>
<dbReference type="Gene3D" id="3.30.60.270">
    <property type="match status" value="1"/>
</dbReference>
<name>A0A3S0ZM79_ELYCH</name>
<reference evidence="14 15" key="1">
    <citation type="submission" date="2019-01" db="EMBL/GenBank/DDBJ databases">
        <title>A draft genome assembly of the solar-powered sea slug Elysia chlorotica.</title>
        <authorList>
            <person name="Cai H."/>
            <person name="Li Q."/>
            <person name="Fang X."/>
            <person name="Li J."/>
            <person name="Curtis N.E."/>
            <person name="Altenburger A."/>
            <person name="Shibata T."/>
            <person name="Feng M."/>
            <person name="Maeda T."/>
            <person name="Schwartz J.A."/>
            <person name="Shigenobu S."/>
            <person name="Lundholm N."/>
            <person name="Nishiyama T."/>
            <person name="Yang H."/>
            <person name="Hasebe M."/>
            <person name="Li S."/>
            <person name="Pierce S.K."/>
            <person name="Wang J."/>
        </authorList>
    </citation>
    <scope>NUCLEOTIDE SEQUENCE [LARGE SCALE GENOMIC DNA]</scope>
    <source>
        <strain evidence="14">EC2010</strain>
        <tissue evidence="14">Whole organism of an adult</tissue>
    </source>
</reference>
<dbReference type="Proteomes" id="UP000271974">
    <property type="component" value="Unassembled WGS sequence"/>
</dbReference>
<keyword evidence="7 11" id="KW-1015">Disulfide bond</keyword>
<dbReference type="PANTHER" id="PTHR22722">
    <property type="entry name" value="LOW-DENSITY LIPOPROTEIN RECEPTOR-RELATED PROTEIN 2-RELATED"/>
    <property type="match status" value="1"/>
</dbReference>
<evidence type="ECO:0000256" key="2">
    <source>
        <dbReference type="ARBA" id="ARBA00022475"/>
    </source>
</evidence>
<dbReference type="InterPro" id="IPR023415">
    <property type="entry name" value="LDLR_class-A_CS"/>
</dbReference>
<dbReference type="PROSITE" id="PS01209">
    <property type="entry name" value="LDLRA_1"/>
    <property type="match status" value="3"/>
</dbReference>
<organism evidence="14 15">
    <name type="scientific">Elysia chlorotica</name>
    <name type="common">Eastern emerald elysia</name>
    <name type="synonym">Sea slug</name>
    <dbReference type="NCBI Taxonomy" id="188477"/>
    <lineage>
        <taxon>Eukaryota</taxon>
        <taxon>Metazoa</taxon>
        <taxon>Spiralia</taxon>
        <taxon>Lophotrochozoa</taxon>
        <taxon>Mollusca</taxon>
        <taxon>Gastropoda</taxon>
        <taxon>Heterobranchia</taxon>
        <taxon>Euthyneura</taxon>
        <taxon>Panpulmonata</taxon>
        <taxon>Sacoglossa</taxon>
        <taxon>Placobranchoidea</taxon>
        <taxon>Plakobranchidae</taxon>
        <taxon>Elysia</taxon>
    </lineage>
</organism>
<dbReference type="Gene3D" id="4.10.400.10">
    <property type="entry name" value="Low-density Lipoprotein Receptor"/>
    <property type="match status" value="9"/>
</dbReference>
<dbReference type="InterPro" id="IPR011042">
    <property type="entry name" value="6-blade_b-propeller_TolB-like"/>
</dbReference>
<dbReference type="Pfam" id="PF15902">
    <property type="entry name" value="Sortilin-Vps10"/>
    <property type="match status" value="1"/>
</dbReference>
<dbReference type="Gene3D" id="2.10.70.80">
    <property type="match status" value="1"/>
</dbReference>
<dbReference type="FunFam" id="3.30.60.270:FF:000002">
    <property type="entry name" value="Sortilin-related receptor isoform A"/>
    <property type="match status" value="1"/>
</dbReference>
<dbReference type="SMART" id="SM00602">
    <property type="entry name" value="VPS10"/>
    <property type="match status" value="1"/>
</dbReference>
<protein>
    <recommendedName>
        <fullName evidence="16">VPS10 domain-containing protein</fullName>
    </recommendedName>
</protein>
<feature type="disulfide bond" evidence="11">
    <location>
        <begin position="818"/>
        <end position="833"/>
    </location>
</feature>
<feature type="disulfide bond" evidence="11">
    <location>
        <begin position="762"/>
        <end position="780"/>
    </location>
</feature>
<keyword evidence="15" id="KW-1185">Reference proteome</keyword>
<evidence type="ECO:0000256" key="3">
    <source>
        <dbReference type="ARBA" id="ARBA00022692"/>
    </source>
</evidence>
<keyword evidence="8" id="KW-0675">Receptor</keyword>
<dbReference type="Pfam" id="PF00057">
    <property type="entry name" value="Ldl_recept_a"/>
    <property type="match status" value="9"/>
</dbReference>
<comment type="subcellular location">
    <subcellularLocation>
        <location evidence="1">Cell membrane</location>
        <topology evidence="1">Single-pass membrane protein</topology>
    </subcellularLocation>
    <subcellularLocation>
        <location evidence="10">Endomembrane system</location>
        <topology evidence="10">Single-pass type I membrane protein</topology>
    </subcellularLocation>
</comment>
<dbReference type="InterPro" id="IPR000742">
    <property type="entry name" value="EGF"/>
</dbReference>
<sequence>MFHQLHPASKFAPILSQDSAPGLVIASGVLGSNLKGTPDVFVSTSAGVKWKVAVPGPYLYATADQGGIIAAIHLQRITDELIYSIDDGDTWESFTFSSAPMRVYGLLTEPGENTTIFTVFGSPATHHSWTIIQVDMKDVFEGKKCQDSDYKMWSVKDDMPEDGSCLLGRITQYQRRNAKALCYNGKDFVRESVESNCLCAREDFECDYGYKESSFSSTLCERDRDVPDRLIHQVPEHCAPGTYYKYTRGYRKVPGDTCEGGLEHSFDPLLYACPVQKRPEFLLLTSASGVSRLDLGSASTTTLLEMDSPETVAAAFDWDKNSLIFLDSDHLVKKVSLEQSHPDKEILLERDPKYATVKGLAFEWTGRNVFVARSDNQGDTAIDVVNVDYRFERRLCNLPDVRSFVLDPHDGFMYFVGKGGSTQLYHIFRASMDGSDPHPTHVFNSTVSVGADTVMTLDGESGQLYWIDPSTKCLNSVLVTGANKQAGPDLNLPIVLRSRGGDTIAGASGIATYKGYLYVVFPDSDMVMMASKSDTHDWIVFTTLSTGVIGVVEVSNTSHHAMSACSPYHHPCSQLCLPVPNLNSTKAGAHNRVCLCGKGYKVTKESASAVDEKCSCEEGEVMTGIGICSTNGSRCAADQFKCHNGRCQPKNYQCDGEDDCGDNSDEMDCAFQTCRKESFTCHSGKCIMGSWQCDGTDDCRDGIASDELNCENHKCKEDEFLCKNHFCVRKSWLCDGDNDCHDNSDEENCSHNTTCSPWEFRCADSSCVDIFLKCNKEWDCPDGSDESGCNHTTTACSDDFHFSCGDKNGTCILRSWVCDAEEDCPNGKDEENCETHSTTTPVIHDCLWGFRCANNDCIGFESLCNGVDDCGDHSDEVGCALPPSPPTPSTHADCPVGHFSCRTQSNSSQCLPVSTRCNGVVDCADGLDETECEHTCRPDQFDCEMNGTQECVWRRWVCDGDADCPNGKDEEHCEDHVTCSPKEWTCAKGGSCVPLADRCNGKLDCDDASDELGCHDTDCSIFDGHLDACCIEDQCGVYLHKHHRIFF</sequence>
<keyword evidence="4" id="KW-0677">Repeat</keyword>
<feature type="disulfide bond" evidence="11">
    <location>
        <begin position="722"/>
        <end position="740"/>
    </location>
</feature>
<dbReference type="AlphaFoldDB" id="A0A3S0ZM79"/>
<dbReference type="PRINTS" id="PR00261">
    <property type="entry name" value="LDLRECEPTOR"/>
</dbReference>
<proteinExistence type="predicted"/>
<dbReference type="Pfam" id="PF15901">
    <property type="entry name" value="Sortilin_C"/>
    <property type="match status" value="1"/>
</dbReference>
<dbReference type="SMART" id="SM00192">
    <property type="entry name" value="LDLa"/>
    <property type="match status" value="9"/>
</dbReference>
<dbReference type="GO" id="GO:0043235">
    <property type="term" value="C:receptor complex"/>
    <property type="evidence" value="ECO:0007669"/>
    <property type="project" value="TreeGrafter"/>
</dbReference>
<feature type="domain" description="VPS10" evidence="13">
    <location>
        <begin position="1"/>
        <end position="278"/>
    </location>
</feature>
<feature type="disulfide bond" evidence="11">
    <location>
        <begin position="852"/>
        <end position="870"/>
    </location>
</feature>
<feature type="disulfide bond" evidence="11">
    <location>
        <begin position="635"/>
        <end position="647"/>
    </location>
</feature>
<feature type="disulfide bond" evidence="11">
    <location>
        <begin position="999"/>
        <end position="1014"/>
    </location>
</feature>
<gene>
    <name evidence="14" type="ORF">EGW08_014027</name>
</gene>
<comment type="caution">
    <text evidence="11">Lacks conserved residue(s) required for the propagation of feature annotation.</text>
</comment>
<dbReference type="InterPro" id="IPR031777">
    <property type="entry name" value="Sortilin_C"/>
</dbReference>
<keyword evidence="9" id="KW-0325">Glycoprotein</keyword>
<evidence type="ECO:0000256" key="4">
    <source>
        <dbReference type="ARBA" id="ARBA00022737"/>
    </source>
</evidence>
<evidence type="ECO:0000259" key="13">
    <source>
        <dbReference type="SMART" id="SM00602"/>
    </source>
</evidence>
<feature type="disulfide bond" evidence="11">
    <location>
        <begin position="774"/>
        <end position="789"/>
    </location>
</feature>
<feature type="disulfide bond" evidence="11">
    <location>
        <begin position="917"/>
        <end position="932"/>
    </location>
</feature>
<feature type="domain" description="EGF-like" evidence="12">
    <location>
        <begin position="564"/>
        <end position="617"/>
    </location>
</feature>
<evidence type="ECO:0000256" key="1">
    <source>
        <dbReference type="ARBA" id="ARBA00004162"/>
    </source>
</evidence>
<feature type="disulfide bond" evidence="11">
    <location>
        <begin position="654"/>
        <end position="669"/>
    </location>
</feature>
<feature type="disulfide bond" evidence="11">
    <location>
        <begin position="674"/>
        <end position="686"/>
    </location>
</feature>
<feature type="domain" description="EGF-like" evidence="12">
    <location>
        <begin position="634"/>
        <end position="670"/>
    </location>
</feature>
<feature type="disulfide bond" evidence="11">
    <location>
        <begin position="734"/>
        <end position="749"/>
    </location>
</feature>
<dbReference type="InterPro" id="IPR051221">
    <property type="entry name" value="LDLR-related"/>
</dbReference>
<dbReference type="OrthoDB" id="443634at2759"/>
<dbReference type="SMART" id="SM00181">
    <property type="entry name" value="EGF"/>
    <property type="match status" value="5"/>
</dbReference>
<feature type="disulfide bond" evidence="11">
    <location>
        <begin position="864"/>
        <end position="879"/>
    </location>
</feature>
<dbReference type="InterPro" id="IPR031778">
    <property type="entry name" value="Sortilin_N"/>
</dbReference>
<evidence type="ECO:0000256" key="7">
    <source>
        <dbReference type="ARBA" id="ARBA00023157"/>
    </source>
</evidence>
<dbReference type="InterPro" id="IPR002172">
    <property type="entry name" value="LDrepeatLR_classA_rpt"/>
</dbReference>
<dbReference type="Gene3D" id="2.120.10.30">
    <property type="entry name" value="TolB, C-terminal domain"/>
    <property type="match status" value="1"/>
</dbReference>
<evidence type="ECO:0000313" key="14">
    <source>
        <dbReference type="EMBL" id="RUS78213.1"/>
    </source>
</evidence>
<evidence type="ECO:0000256" key="6">
    <source>
        <dbReference type="ARBA" id="ARBA00023136"/>
    </source>
</evidence>
<evidence type="ECO:0000313" key="15">
    <source>
        <dbReference type="Proteomes" id="UP000271974"/>
    </source>
</evidence>
<dbReference type="GO" id="GO:0005886">
    <property type="term" value="C:plasma membrane"/>
    <property type="evidence" value="ECO:0007669"/>
    <property type="project" value="UniProtKB-SubCell"/>
</dbReference>
<evidence type="ECO:0000256" key="5">
    <source>
        <dbReference type="ARBA" id="ARBA00022989"/>
    </source>
</evidence>
<dbReference type="CDD" id="cd00112">
    <property type="entry name" value="LDLa"/>
    <property type="match status" value="9"/>
</dbReference>
<evidence type="ECO:0000256" key="8">
    <source>
        <dbReference type="ARBA" id="ARBA00023170"/>
    </source>
</evidence>
<comment type="caution">
    <text evidence="14">The sequence shown here is derived from an EMBL/GenBank/DDBJ whole genome shotgun (WGS) entry which is preliminary data.</text>
</comment>
<evidence type="ECO:0000256" key="11">
    <source>
        <dbReference type="PROSITE-ProRule" id="PRU00124"/>
    </source>
</evidence>
<keyword evidence="3" id="KW-0812">Transmembrane</keyword>
<dbReference type="EMBL" id="RQTK01000525">
    <property type="protein sequence ID" value="RUS78213.1"/>
    <property type="molecule type" value="Genomic_DNA"/>
</dbReference>
<evidence type="ECO:0008006" key="16">
    <source>
        <dbReference type="Google" id="ProtNLM"/>
    </source>
</evidence>
<evidence type="ECO:0000259" key="12">
    <source>
        <dbReference type="SMART" id="SM00181"/>
    </source>
</evidence>
<feature type="disulfide bond" evidence="11">
    <location>
        <begin position="642"/>
        <end position="660"/>
    </location>
</feature>
<feature type="disulfide bond" evidence="11">
    <location>
        <begin position="715"/>
        <end position="727"/>
    </location>
</feature>
<accession>A0A3S0ZM79</accession>
<feature type="domain" description="EGF-like" evidence="12">
    <location>
        <begin position="673"/>
        <end position="711"/>
    </location>
</feature>
<evidence type="ECO:0000256" key="10">
    <source>
        <dbReference type="ARBA" id="ARBA00046288"/>
    </source>
</evidence>
<feature type="disulfide bond" evidence="11">
    <location>
        <begin position="755"/>
        <end position="767"/>
    </location>
</feature>
<dbReference type="SUPFAM" id="SSF57424">
    <property type="entry name" value="LDL receptor-like module"/>
    <property type="match status" value="9"/>
</dbReference>
<keyword evidence="5" id="KW-1133">Transmembrane helix</keyword>
<dbReference type="InterPro" id="IPR036055">
    <property type="entry name" value="LDL_receptor-like_sf"/>
</dbReference>